<dbReference type="InterPro" id="IPR014905">
    <property type="entry name" value="HIRAN"/>
</dbReference>
<name>A0ABV6QXT6_9ACTN</name>
<dbReference type="RefSeq" id="WP_380057558.1">
    <property type="nucleotide sequence ID" value="NZ_JBHLTC010000057.1"/>
</dbReference>
<dbReference type="Pfam" id="PF08797">
    <property type="entry name" value="HIRAN"/>
    <property type="match status" value="1"/>
</dbReference>
<proteinExistence type="predicted"/>
<protein>
    <submittedName>
        <fullName evidence="4">HIRAN domain-containing protein</fullName>
    </submittedName>
</protein>
<dbReference type="EMBL" id="JBHLTC010000057">
    <property type="protein sequence ID" value="MFC0629450.1"/>
    <property type="molecule type" value="Genomic_DNA"/>
</dbReference>
<organism evidence="4 5">
    <name type="scientific">Kribbella deserti</name>
    <dbReference type="NCBI Taxonomy" id="1926257"/>
    <lineage>
        <taxon>Bacteria</taxon>
        <taxon>Bacillati</taxon>
        <taxon>Actinomycetota</taxon>
        <taxon>Actinomycetes</taxon>
        <taxon>Propionibacteriales</taxon>
        <taxon>Kribbellaceae</taxon>
        <taxon>Kribbella</taxon>
    </lineage>
</organism>
<keyword evidence="2" id="KW-0378">Hydrolase</keyword>
<keyword evidence="5" id="KW-1185">Reference proteome</keyword>
<feature type="domain" description="HIRAN" evidence="3">
    <location>
        <begin position="46"/>
        <end position="88"/>
    </location>
</feature>
<evidence type="ECO:0000259" key="3">
    <source>
        <dbReference type="Pfam" id="PF08797"/>
    </source>
</evidence>
<comment type="caution">
    <text evidence="4">The sequence shown here is derived from an EMBL/GenBank/DDBJ whole genome shotgun (WGS) entry which is preliminary data.</text>
</comment>
<dbReference type="Proteomes" id="UP001589890">
    <property type="component" value="Unassembled WGS sequence"/>
</dbReference>
<evidence type="ECO:0000313" key="4">
    <source>
        <dbReference type="EMBL" id="MFC0629450.1"/>
    </source>
</evidence>
<keyword evidence="1" id="KW-0479">Metal-binding</keyword>
<reference evidence="4 5" key="1">
    <citation type="submission" date="2024-09" db="EMBL/GenBank/DDBJ databases">
        <authorList>
            <person name="Sun Q."/>
            <person name="Mori K."/>
        </authorList>
    </citation>
    <scope>NUCLEOTIDE SEQUENCE [LARGE SCALE GENOMIC DNA]</scope>
    <source>
        <strain evidence="4 5">CGMCC 1.15906</strain>
    </source>
</reference>
<evidence type="ECO:0000313" key="5">
    <source>
        <dbReference type="Proteomes" id="UP001589890"/>
    </source>
</evidence>
<evidence type="ECO:0000256" key="1">
    <source>
        <dbReference type="ARBA" id="ARBA00022723"/>
    </source>
</evidence>
<gene>
    <name evidence="4" type="ORF">ACFFGN_35625</name>
</gene>
<dbReference type="Gene3D" id="3.30.70.2330">
    <property type="match status" value="1"/>
</dbReference>
<accession>A0ABV6QXT6</accession>
<sequence>MKSIPFDLWGDALWCGQEVVREAPHEQAIRGLFPDPIPARGADLDTEAELVPEPYNRFDPRAIAVRVHDQVVGYLPREDAHRYHPVLTELVAQGLQPRVPCHIWVSEWAPADWEHKDSESTDFHASVAIALGQPHMLVPVNLPPPGSYQLLPSGGGVMVSGSGDHADVLAPFFRPEGECWAYATLHAVEEEGDERPKMVVEVRIDDEPVGRLSPKLSHDFLPAISYLADMRAETAARVIVRGDRMVSEVILYAARSHDLPATWPDGLTRSPVAAPGWHYWIGKEAN</sequence>
<evidence type="ECO:0000256" key="2">
    <source>
        <dbReference type="ARBA" id="ARBA00022801"/>
    </source>
</evidence>